<gene>
    <name evidence="11" type="ORF">CH357_02405</name>
</gene>
<keyword evidence="7" id="KW-0406">Ion transport</keyword>
<keyword evidence="12" id="KW-1185">Reference proteome</keyword>
<feature type="transmembrane region" description="Helical" evidence="10">
    <location>
        <begin position="269"/>
        <end position="289"/>
    </location>
</feature>
<feature type="transmembrane region" description="Helical" evidence="10">
    <location>
        <begin position="214"/>
        <end position="236"/>
    </location>
</feature>
<evidence type="ECO:0000256" key="4">
    <source>
        <dbReference type="ARBA" id="ARBA00022475"/>
    </source>
</evidence>
<proteinExistence type="predicted"/>
<dbReference type="InterPro" id="IPR002528">
    <property type="entry name" value="MATE_fam"/>
</dbReference>
<keyword evidence="4" id="KW-1003">Cell membrane</keyword>
<dbReference type="AlphaFoldDB" id="A0A2M9XIN8"/>
<keyword evidence="3" id="KW-0050">Antiport</keyword>
<dbReference type="CDD" id="cd13133">
    <property type="entry name" value="MATE_like_7"/>
    <property type="match status" value="1"/>
</dbReference>
<dbReference type="NCBIfam" id="TIGR00797">
    <property type="entry name" value="matE"/>
    <property type="match status" value="1"/>
</dbReference>
<feature type="transmembrane region" description="Helical" evidence="10">
    <location>
        <begin position="180"/>
        <end position="202"/>
    </location>
</feature>
<dbReference type="PANTHER" id="PTHR43298">
    <property type="entry name" value="MULTIDRUG RESISTANCE PROTEIN NORM-RELATED"/>
    <property type="match status" value="1"/>
</dbReference>
<dbReference type="GO" id="GO:0042910">
    <property type="term" value="F:xenobiotic transmembrane transporter activity"/>
    <property type="evidence" value="ECO:0007669"/>
    <property type="project" value="InterPro"/>
</dbReference>
<evidence type="ECO:0000313" key="11">
    <source>
        <dbReference type="EMBL" id="PJZ27422.1"/>
    </source>
</evidence>
<name>A0A2M9XIN8_9LEPT</name>
<keyword evidence="8 10" id="KW-0472">Membrane</keyword>
<evidence type="ECO:0000256" key="5">
    <source>
        <dbReference type="ARBA" id="ARBA00022692"/>
    </source>
</evidence>
<keyword evidence="2" id="KW-0813">Transport</keyword>
<evidence type="ECO:0000256" key="6">
    <source>
        <dbReference type="ARBA" id="ARBA00022989"/>
    </source>
</evidence>
<dbReference type="Pfam" id="PF01554">
    <property type="entry name" value="MatE"/>
    <property type="match status" value="2"/>
</dbReference>
<evidence type="ECO:0000256" key="1">
    <source>
        <dbReference type="ARBA" id="ARBA00004651"/>
    </source>
</evidence>
<sequence>MHNPSFKAGNYLASLYKKIRKLYRPSRLNVKILSLALPVVFGMLSQSLVWITDTVMIGYLGQNAIAAIGIGGTCYYTLVAFLIGFSMGIQIIVARRFGEGKRSEIGKVGVSTLYLSIFLGCFLSVSGAWVSEWIMFWIGPEKTVNSLGTEYLYFRFIGSGFYFLGFCFRGFMDGLGLTKAGFVSMAVTTIANIFFNWILIYGNLGFSPMGIGGAGLASSIAGLAGLLVFPIFFFYYKLGEYFEGVNLLPSKEHLIEIFKVGIPPGFEEGLVNVAFVIFSKIQGLISVLAVAASNVLFSTLSFAFLPGYAFGVAATTILGQAMGAKKYKLAYHSAFRSAFISAHVMGFIGLCFIFLGKTIVYAMTRDQTLVEECYPVLLLLGVIQIGDAYHMVIGAALRGAGLQNYVFRVYILLTYAVMLPLAYLFGIVWKGGTLGIWAAIFVWIASLSLIFIYEFRKKNWVKGTV</sequence>
<evidence type="ECO:0000256" key="7">
    <source>
        <dbReference type="ARBA" id="ARBA00023065"/>
    </source>
</evidence>
<dbReference type="InterPro" id="IPR048279">
    <property type="entry name" value="MdtK-like"/>
</dbReference>
<evidence type="ECO:0000256" key="3">
    <source>
        <dbReference type="ARBA" id="ARBA00022449"/>
    </source>
</evidence>
<evidence type="ECO:0000313" key="12">
    <source>
        <dbReference type="Proteomes" id="UP000232196"/>
    </source>
</evidence>
<dbReference type="Proteomes" id="UP000232196">
    <property type="component" value="Unassembled WGS sequence"/>
</dbReference>
<comment type="subcellular location">
    <subcellularLocation>
        <location evidence="1">Cell membrane</location>
        <topology evidence="1">Multi-pass membrane protein</topology>
    </subcellularLocation>
</comment>
<feature type="transmembrane region" description="Helical" evidence="10">
    <location>
        <begin position="151"/>
        <end position="168"/>
    </location>
</feature>
<dbReference type="GO" id="GO:0015297">
    <property type="term" value="F:antiporter activity"/>
    <property type="evidence" value="ECO:0007669"/>
    <property type="project" value="UniProtKB-KW"/>
</dbReference>
<accession>A0A2M9XIN8</accession>
<dbReference type="InterPro" id="IPR050222">
    <property type="entry name" value="MATE_MdtK"/>
</dbReference>
<dbReference type="GO" id="GO:0006811">
    <property type="term" value="P:monoatomic ion transport"/>
    <property type="evidence" value="ECO:0007669"/>
    <property type="project" value="UniProtKB-KW"/>
</dbReference>
<comment type="caution">
    <text evidence="11">The sequence shown here is derived from an EMBL/GenBank/DDBJ whole genome shotgun (WGS) entry which is preliminary data.</text>
</comment>
<feature type="transmembrane region" description="Helical" evidence="10">
    <location>
        <begin position="28"/>
        <end position="52"/>
    </location>
</feature>
<feature type="transmembrane region" description="Helical" evidence="10">
    <location>
        <begin position="434"/>
        <end position="453"/>
    </location>
</feature>
<feature type="transmembrane region" description="Helical" evidence="10">
    <location>
        <begin position="339"/>
        <end position="362"/>
    </location>
</feature>
<feature type="transmembrane region" description="Helical" evidence="10">
    <location>
        <begin position="409"/>
        <end position="428"/>
    </location>
</feature>
<evidence type="ECO:0000256" key="2">
    <source>
        <dbReference type="ARBA" id="ARBA00022448"/>
    </source>
</evidence>
<reference evidence="11 12" key="1">
    <citation type="submission" date="2017-07" db="EMBL/GenBank/DDBJ databases">
        <title>Leptospira spp. isolated from tropical soils.</title>
        <authorList>
            <person name="Thibeaux R."/>
            <person name="Iraola G."/>
            <person name="Ferres I."/>
            <person name="Bierque E."/>
            <person name="Girault D."/>
            <person name="Soupe-Gilbert M.-E."/>
            <person name="Picardeau M."/>
            <person name="Goarant C."/>
        </authorList>
    </citation>
    <scope>NUCLEOTIDE SEQUENCE [LARGE SCALE GENOMIC DNA]</scope>
    <source>
        <strain evidence="11 12">MCA1-C-A1</strain>
    </source>
</reference>
<evidence type="ECO:0000256" key="8">
    <source>
        <dbReference type="ARBA" id="ARBA00023136"/>
    </source>
</evidence>
<dbReference type="GO" id="GO:0005886">
    <property type="term" value="C:plasma membrane"/>
    <property type="evidence" value="ECO:0007669"/>
    <property type="project" value="UniProtKB-SubCell"/>
</dbReference>
<dbReference type="PANTHER" id="PTHR43298:SF2">
    <property type="entry name" value="FMN_FAD EXPORTER YEEO-RELATED"/>
    <property type="match status" value="1"/>
</dbReference>
<feature type="transmembrane region" description="Helical" evidence="10">
    <location>
        <begin position="374"/>
        <end position="397"/>
    </location>
</feature>
<feature type="transmembrane region" description="Helical" evidence="10">
    <location>
        <begin position="64"/>
        <end position="93"/>
    </location>
</feature>
<organism evidence="11 12">
    <name type="scientific">Leptospira hartskeerlii</name>
    <dbReference type="NCBI Taxonomy" id="2023177"/>
    <lineage>
        <taxon>Bacteria</taxon>
        <taxon>Pseudomonadati</taxon>
        <taxon>Spirochaetota</taxon>
        <taxon>Spirochaetia</taxon>
        <taxon>Leptospirales</taxon>
        <taxon>Leptospiraceae</taxon>
        <taxon>Leptospira</taxon>
    </lineage>
</organism>
<protein>
    <recommendedName>
        <fullName evidence="9">Multidrug-efflux transporter</fullName>
    </recommendedName>
</protein>
<dbReference type="PIRSF" id="PIRSF006603">
    <property type="entry name" value="DinF"/>
    <property type="match status" value="1"/>
</dbReference>
<dbReference type="EMBL" id="NPDN01000001">
    <property type="protein sequence ID" value="PJZ27422.1"/>
    <property type="molecule type" value="Genomic_DNA"/>
</dbReference>
<dbReference type="OrthoDB" id="62420at2"/>
<evidence type="ECO:0000256" key="9">
    <source>
        <dbReference type="ARBA" id="ARBA00031636"/>
    </source>
</evidence>
<feature type="transmembrane region" description="Helical" evidence="10">
    <location>
        <begin position="295"/>
        <end position="318"/>
    </location>
</feature>
<evidence type="ECO:0000256" key="10">
    <source>
        <dbReference type="SAM" id="Phobius"/>
    </source>
</evidence>
<keyword evidence="5 10" id="KW-0812">Transmembrane</keyword>
<feature type="transmembrane region" description="Helical" evidence="10">
    <location>
        <begin position="113"/>
        <end position="139"/>
    </location>
</feature>
<keyword evidence="6 10" id="KW-1133">Transmembrane helix</keyword>